<dbReference type="Gene3D" id="3.20.20.80">
    <property type="entry name" value="Glycosidases"/>
    <property type="match status" value="1"/>
</dbReference>
<dbReference type="InterPro" id="IPR044846">
    <property type="entry name" value="GH10"/>
</dbReference>
<keyword evidence="7 9" id="KW-0326">Glycosidase</keyword>
<evidence type="ECO:0000313" key="11">
    <source>
        <dbReference type="EMBL" id="EOR93338.1"/>
    </source>
</evidence>
<feature type="domain" description="GH10" evidence="10">
    <location>
        <begin position="1"/>
        <end position="194"/>
    </location>
</feature>
<comment type="catalytic activity">
    <reaction evidence="1 9">
        <text>Endohydrolysis of (1-&gt;4)-beta-D-xylosidic linkages in xylans.</text>
        <dbReference type="EC" id="3.2.1.8"/>
    </reaction>
</comment>
<dbReference type="STRING" id="1150600.ADIARSV_3417"/>
<dbReference type="EMBL" id="AQPN01000116">
    <property type="protein sequence ID" value="EOR93338.1"/>
    <property type="molecule type" value="Genomic_DNA"/>
</dbReference>
<evidence type="ECO:0000256" key="7">
    <source>
        <dbReference type="ARBA" id="ARBA00023295"/>
    </source>
</evidence>
<dbReference type="SUPFAM" id="SSF51445">
    <property type="entry name" value="(Trans)glycosidases"/>
    <property type="match status" value="1"/>
</dbReference>
<dbReference type="Proteomes" id="UP000014174">
    <property type="component" value="Unassembled WGS sequence"/>
</dbReference>
<reference evidence="11 12" key="1">
    <citation type="journal article" date="2013" name="Genome Announc.">
        <title>Draft Genome Sequence of Arcticibacter svalbardensis Strain MN12-7T, a Member of the Family Sphingobacteriaceae Isolated from an Arctic Soil Sample.</title>
        <authorList>
            <person name="Shivaji S."/>
            <person name="Ara S."/>
            <person name="Prasad S."/>
            <person name="Manasa B.P."/>
            <person name="Begum Z."/>
            <person name="Singh A."/>
            <person name="Kumar Pinnaka A."/>
        </authorList>
    </citation>
    <scope>NUCLEOTIDE SEQUENCE [LARGE SCALE GENOMIC DNA]</scope>
    <source>
        <strain evidence="11 12">MN12-7</strain>
    </source>
</reference>
<sequence length="196" mass="21922">MNEAINEDGTLRASIWQQKLGNDYIARAFQYAHEADPDALLFYNDYGNEYSAVKREAILALVNGLKSRGIPINGIGLQMHTRYNQSDANLAIAINSAAQTGLKVHIAELDIAVNPDNNQSLTFTSSLAQQQAEKYKFIVKTYNAIPKAQQFGITTWNLTDGDTWITGEYSRPDWPLPFDSNYKRKAAYQGILEGLK</sequence>
<comment type="similarity">
    <text evidence="2 9">Belongs to the glycosyl hydrolase 10 (cellulase F) family.</text>
</comment>
<name>R9GNN9_9SPHI</name>
<organism evidence="11 12">
    <name type="scientific">Arcticibacter svalbardensis MN12-7</name>
    <dbReference type="NCBI Taxonomy" id="1150600"/>
    <lineage>
        <taxon>Bacteria</taxon>
        <taxon>Pseudomonadati</taxon>
        <taxon>Bacteroidota</taxon>
        <taxon>Sphingobacteriia</taxon>
        <taxon>Sphingobacteriales</taxon>
        <taxon>Sphingobacteriaceae</taxon>
        <taxon>Arcticibacter</taxon>
    </lineage>
</organism>
<keyword evidence="4" id="KW-0732">Signal</keyword>
<dbReference type="PRINTS" id="PR00134">
    <property type="entry name" value="GLHYDRLASE10"/>
</dbReference>
<dbReference type="Pfam" id="PF00331">
    <property type="entry name" value="Glyco_hydro_10"/>
    <property type="match status" value="1"/>
</dbReference>
<dbReference type="GO" id="GO:0045493">
    <property type="term" value="P:xylan catabolic process"/>
    <property type="evidence" value="ECO:0007669"/>
    <property type="project" value="UniProtKB-KW"/>
</dbReference>
<evidence type="ECO:0000256" key="8">
    <source>
        <dbReference type="ARBA" id="ARBA00023326"/>
    </source>
</evidence>
<evidence type="ECO:0000256" key="1">
    <source>
        <dbReference type="ARBA" id="ARBA00000681"/>
    </source>
</evidence>
<keyword evidence="12" id="KW-1185">Reference proteome</keyword>
<evidence type="ECO:0000256" key="2">
    <source>
        <dbReference type="ARBA" id="ARBA00007495"/>
    </source>
</evidence>
<keyword evidence="3 11" id="KW-0858">Xylan degradation</keyword>
<dbReference type="InterPro" id="IPR017853">
    <property type="entry name" value="GH"/>
</dbReference>
<dbReference type="OrthoDB" id="1032269at2"/>
<proteinExistence type="inferred from homology"/>
<evidence type="ECO:0000313" key="12">
    <source>
        <dbReference type="Proteomes" id="UP000014174"/>
    </source>
</evidence>
<dbReference type="InterPro" id="IPR001000">
    <property type="entry name" value="GH10_dom"/>
</dbReference>
<gene>
    <name evidence="11" type="ORF">ADIARSV_3417</name>
</gene>
<protein>
    <recommendedName>
        <fullName evidence="9">Beta-xylanase</fullName>
        <ecNumber evidence="9">3.2.1.8</ecNumber>
    </recommendedName>
</protein>
<dbReference type="AlphaFoldDB" id="R9GNN9"/>
<evidence type="ECO:0000259" key="10">
    <source>
        <dbReference type="PROSITE" id="PS51760"/>
    </source>
</evidence>
<evidence type="ECO:0000256" key="9">
    <source>
        <dbReference type="RuleBase" id="RU361174"/>
    </source>
</evidence>
<evidence type="ECO:0000256" key="3">
    <source>
        <dbReference type="ARBA" id="ARBA00022651"/>
    </source>
</evidence>
<keyword evidence="5 9" id="KW-0378">Hydrolase</keyword>
<dbReference type="PATRIC" id="fig|1150600.3.peg.3385"/>
<dbReference type="PANTHER" id="PTHR31490:SF88">
    <property type="entry name" value="BETA-XYLANASE"/>
    <property type="match status" value="1"/>
</dbReference>
<accession>R9GNN9</accession>
<dbReference type="PANTHER" id="PTHR31490">
    <property type="entry name" value="GLYCOSYL HYDROLASE"/>
    <property type="match status" value="1"/>
</dbReference>
<evidence type="ECO:0000256" key="4">
    <source>
        <dbReference type="ARBA" id="ARBA00022729"/>
    </source>
</evidence>
<dbReference type="PROSITE" id="PS51760">
    <property type="entry name" value="GH10_2"/>
    <property type="match status" value="1"/>
</dbReference>
<keyword evidence="8 9" id="KW-0624">Polysaccharide degradation</keyword>
<dbReference type="GO" id="GO:0031176">
    <property type="term" value="F:endo-1,4-beta-xylanase activity"/>
    <property type="evidence" value="ECO:0007669"/>
    <property type="project" value="UniProtKB-EC"/>
</dbReference>
<dbReference type="eggNOG" id="COG3693">
    <property type="taxonomic scope" value="Bacteria"/>
</dbReference>
<comment type="caution">
    <text evidence="11">The sequence shown here is derived from an EMBL/GenBank/DDBJ whole genome shotgun (WGS) entry which is preliminary data.</text>
</comment>
<dbReference type="SMART" id="SM00633">
    <property type="entry name" value="Glyco_10"/>
    <property type="match status" value="1"/>
</dbReference>
<dbReference type="EC" id="3.2.1.8" evidence="9"/>
<keyword evidence="6 9" id="KW-0119">Carbohydrate metabolism</keyword>
<evidence type="ECO:0000256" key="5">
    <source>
        <dbReference type="ARBA" id="ARBA00022801"/>
    </source>
</evidence>
<evidence type="ECO:0000256" key="6">
    <source>
        <dbReference type="ARBA" id="ARBA00023277"/>
    </source>
</evidence>